<keyword evidence="2" id="KW-1185">Reference proteome</keyword>
<dbReference type="Proteomes" id="UP000192566">
    <property type="component" value="Unassembled WGS sequence"/>
</dbReference>
<sequence>MTDPNVAAALRSMKVPEQMAGSQALKDFLISQSEIDQSSTTLDEQLNAHRQLLALLVGSHLEVVNILGALEEGLVKAAQRPT</sequence>
<protein>
    <submittedName>
        <fullName evidence="1">Uncharacterized protein</fullName>
    </submittedName>
</protein>
<dbReference type="EMBL" id="MVHR01000024">
    <property type="protein sequence ID" value="ORA71710.1"/>
    <property type="molecule type" value="Genomic_DNA"/>
</dbReference>
<gene>
    <name evidence="1" type="ORF">BST25_16225</name>
</gene>
<accession>A0A1X0DIQ0</accession>
<dbReference type="OrthoDB" id="4730085at2"/>
<reference evidence="1 2" key="1">
    <citation type="submission" date="2017-02" db="EMBL/GenBank/DDBJ databases">
        <title>The new phylogeny of genus Mycobacterium.</title>
        <authorList>
            <person name="Tortoli E."/>
            <person name="Trovato A."/>
            <person name="Cirillo D.M."/>
        </authorList>
    </citation>
    <scope>NUCLEOTIDE SEQUENCE [LARGE SCALE GENOMIC DNA]</scope>
    <source>
        <strain evidence="1 2">DSM 44471</strain>
    </source>
</reference>
<proteinExistence type="predicted"/>
<comment type="caution">
    <text evidence="1">The sequence shown here is derived from an EMBL/GenBank/DDBJ whole genome shotgun (WGS) entry which is preliminary data.</text>
</comment>
<dbReference type="RefSeq" id="WP_083075175.1">
    <property type="nucleotide sequence ID" value="NZ_AP022615.1"/>
</dbReference>
<evidence type="ECO:0000313" key="1">
    <source>
        <dbReference type="EMBL" id="ORA71710.1"/>
    </source>
</evidence>
<dbReference type="AlphaFoldDB" id="A0A1X0DIQ0"/>
<name>A0A1X0DIQ0_MYCHE</name>
<evidence type="ECO:0000313" key="2">
    <source>
        <dbReference type="Proteomes" id="UP000192566"/>
    </source>
</evidence>
<organism evidence="1 2">
    <name type="scientific">Mycobacterium heidelbergense</name>
    <dbReference type="NCBI Taxonomy" id="53376"/>
    <lineage>
        <taxon>Bacteria</taxon>
        <taxon>Bacillati</taxon>
        <taxon>Actinomycetota</taxon>
        <taxon>Actinomycetes</taxon>
        <taxon>Mycobacteriales</taxon>
        <taxon>Mycobacteriaceae</taxon>
        <taxon>Mycobacterium</taxon>
        <taxon>Mycobacterium simiae complex</taxon>
    </lineage>
</organism>